<organism evidence="2 3">
    <name type="scientific">Triparma retinervis</name>
    <dbReference type="NCBI Taxonomy" id="2557542"/>
    <lineage>
        <taxon>Eukaryota</taxon>
        <taxon>Sar</taxon>
        <taxon>Stramenopiles</taxon>
        <taxon>Ochrophyta</taxon>
        <taxon>Bolidophyceae</taxon>
        <taxon>Parmales</taxon>
        <taxon>Triparmaceae</taxon>
        <taxon>Triparma</taxon>
    </lineage>
</organism>
<name>A0A9W7DQ05_9STRA</name>
<proteinExistence type="predicted"/>
<protein>
    <submittedName>
        <fullName evidence="2">Uncharacterized protein</fullName>
    </submittedName>
</protein>
<feature type="non-terminal residue" evidence="2">
    <location>
        <position position="1"/>
    </location>
</feature>
<reference evidence="2" key="1">
    <citation type="submission" date="2022-07" db="EMBL/GenBank/DDBJ databases">
        <title>Genome analysis of Parmales, a sister group of diatoms, reveals the evolutionary specialization of diatoms from phago-mixotrophs to photoautotrophs.</title>
        <authorList>
            <person name="Ban H."/>
            <person name="Sato S."/>
            <person name="Yoshikawa S."/>
            <person name="Kazumasa Y."/>
            <person name="Nakamura Y."/>
            <person name="Ichinomiya M."/>
            <person name="Saitoh K."/>
            <person name="Sato N."/>
            <person name="Blanc-Mathieu R."/>
            <person name="Endo H."/>
            <person name="Kuwata A."/>
            <person name="Ogata H."/>
        </authorList>
    </citation>
    <scope>NUCLEOTIDE SEQUENCE</scope>
</reference>
<keyword evidence="3" id="KW-1185">Reference proteome</keyword>
<evidence type="ECO:0000313" key="2">
    <source>
        <dbReference type="EMBL" id="GMH51904.1"/>
    </source>
</evidence>
<comment type="caution">
    <text evidence="2">The sequence shown here is derived from an EMBL/GenBank/DDBJ whole genome shotgun (WGS) entry which is preliminary data.</text>
</comment>
<dbReference type="OrthoDB" id="25654at2759"/>
<sequence>NKREYEEFVKEDYTNVMPRKIGGGKEQDSSENSLGREYNGRKEPLLSPVCDDPAPASSKFCSNCGAKKNGGKFCSGCGTSNMV</sequence>
<feature type="region of interest" description="Disordered" evidence="1">
    <location>
        <begin position="17"/>
        <end position="46"/>
    </location>
</feature>
<accession>A0A9W7DQ05</accession>
<evidence type="ECO:0000313" key="3">
    <source>
        <dbReference type="Proteomes" id="UP001165082"/>
    </source>
</evidence>
<gene>
    <name evidence="2" type="ORF">TrRE_jg4843</name>
</gene>
<dbReference type="AlphaFoldDB" id="A0A9W7DQ05"/>
<dbReference type="Proteomes" id="UP001165082">
    <property type="component" value="Unassembled WGS sequence"/>
</dbReference>
<evidence type="ECO:0000256" key="1">
    <source>
        <dbReference type="SAM" id="MobiDB-lite"/>
    </source>
</evidence>
<dbReference type="EMBL" id="BRXZ01003296">
    <property type="protein sequence ID" value="GMH51904.1"/>
    <property type="molecule type" value="Genomic_DNA"/>
</dbReference>